<name>A0A374P6H7_9FIRM</name>
<dbReference type="PANTHER" id="PTHR37299:SF1">
    <property type="entry name" value="STAGE 0 SPORULATION PROTEIN A HOMOLOG"/>
    <property type="match status" value="1"/>
</dbReference>
<dbReference type="OrthoDB" id="1938965at2"/>
<dbReference type="AlphaFoldDB" id="A0A374P6H7"/>
<dbReference type="Gene3D" id="2.40.50.1020">
    <property type="entry name" value="LytTr DNA-binding domain"/>
    <property type="match status" value="1"/>
</dbReference>
<evidence type="ECO:0000313" key="5">
    <source>
        <dbReference type="Proteomes" id="UP000263014"/>
    </source>
</evidence>
<dbReference type="Proteomes" id="UP000261023">
    <property type="component" value="Unassembled WGS sequence"/>
</dbReference>
<dbReference type="InterPro" id="IPR007492">
    <property type="entry name" value="LytTR_DNA-bd_dom"/>
</dbReference>
<dbReference type="Pfam" id="PF13474">
    <property type="entry name" value="SnoaL_3"/>
    <property type="match status" value="1"/>
</dbReference>
<dbReference type="EMBL" id="QSON01000006">
    <property type="protein sequence ID" value="RGJ03547.1"/>
    <property type="molecule type" value="Genomic_DNA"/>
</dbReference>
<protein>
    <recommendedName>
        <fullName evidence="1">HTH LytTR-type domain-containing protein</fullName>
    </recommendedName>
</protein>
<dbReference type="Proteomes" id="UP000263014">
    <property type="component" value="Unassembled WGS sequence"/>
</dbReference>
<organism evidence="3 5">
    <name type="scientific">Hungatella hathewayi</name>
    <dbReference type="NCBI Taxonomy" id="154046"/>
    <lineage>
        <taxon>Bacteria</taxon>
        <taxon>Bacillati</taxon>
        <taxon>Bacillota</taxon>
        <taxon>Clostridia</taxon>
        <taxon>Lachnospirales</taxon>
        <taxon>Lachnospiraceae</taxon>
        <taxon>Hungatella</taxon>
    </lineage>
</organism>
<dbReference type="SMART" id="SM00850">
    <property type="entry name" value="LytTR"/>
    <property type="match status" value="1"/>
</dbReference>
<dbReference type="EMBL" id="QTJW01000035">
    <property type="protein sequence ID" value="RGD66778.1"/>
    <property type="molecule type" value="Genomic_DNA"/>
</dbReference>
<dbReference type="Gene3D" id="3.10.450.50">
    <property type="match status" value="1"/>
</dbReference>
<dbReference type="PANTHER" id="PTHR37299">
    <property type="entry name" value="TRANSCRIPTIONAL REGULATOR-RELATED"/>
    <property type="match status" value="1"/>
</dbReference>
<dbReference type="InterPro" id="IPR046947">
    <property type="entry name" value="LytR-like"/>
</dbReference>
<gene>
    <name evidence="2" type="ORF">DWX31_30890</name>
    <name evidence="3" type="ORF">DXD79_14190</name>
</gene>
<accession>A0A374P6H7</accession>
<evidence type="ECO:0000313" key="2">
    <source>
        <dbReference type="EMBL" id="RGD66778.1"/>
    </source>
</evidence>
<dbReference type="InterPro" id="IPR032710">
    <property type="entry name" value="NTF2-like_dom_sf"/>
</dbReference>
<dbReference type="SUPFAM" id="SSF54427">
    <property type="entry name" value="NTF2-like"/>
    <property type="match status" value="1"/>
</dbReference>
<feature type="domain" description="HTH LytTR-type" evidence="1">
    <location>
        <begin position="182"/>
        <end position="266"/>
    </location>
</feature>
<evidence type="ECO:0000259" key="1">
    <source>
        <dbReference type="PROSITE" id="PS50930"/>
    </source>
</evidence>
<evidence type="ECO:0000313" key="3">
    <source>
        <dbReference type="EMBL" id="RGJ03547.1"/>
    </source>
</evidence>
<dbReference type="GO" id="GO:0003677">
    <property type="term" value="F:DNA binding"/>
    <property type="evidence" value="ECO:0007669"/>
    <property type="project" value="InterPro"/>
</dbReference>
<comment type="caution">
    <text evidence="3">The sequence shown here is derived from an EMBL/GenBank/DDBJ whole genome shotgun (WGS) entry which is preliminary data.</text>
</comment>
<proteinExistence type="predicted"/>
<sequence length="281" mass="33303">MEDREDEVLRLTSRIVRDHCARRIGRVRELLADDVVWIGPLEFQWAESKEGMDSILDLRRLKWKVNIREEKYRTVMYDKDICLVYGSFVCGMWHIEKPVFHKIRVTFLWKRTKGEWKARHIHISQPFDYPVPSEMSDEELEDLYGYAGSHGDRTKKWLGDHRGHKKLLIKDCSGYYHYIYENEIYCIESDSHNCNVILKDRKIRVRKKISEYEAELPGFFRRVHRGYLVNENCIEGISLYRLTLPDGLDIPVSRKKYAQIKPLLKKRAGADGNESGNMIYS</sequence>
<dbReference type="Pfam" id="PF04397">
    <property type="entry name" value="LytTR"/>
    <property type="match status" value="1"/>
</dbReference>
<reference evidence="4 5" key="1">
    <citation type="submission" date="2018-08" db="EMBL/GenBank/DDBJ databases">
        <title>A genome reference for cultivated species of the human gut microbiota.</title>
        <authorList>
            <person name="Zou Y."/>
            <person name="Xue W."/>
            <person name="Luo G."/>
        </authorList>
    </citation>
    <scope>NUCLEOTIDE SEQUENCE [LARGE SCALE GENOMIC DNA]</scope>
    <source>
        <strain evidence="2 4">AF19-13AC</strain>
        <strain evidence="3 5">TM09-12</strain>
    </source>
</reference>
<evidence type="ECO:0000313" key="4">
    <source>
        <dbReference type="Proteomes" id="UP000261023"/>
    </source>
</evidence>
<dbReference type="InterPro" id="IPR037401">
    <property type="entry name" value="SnoaL-like"/>
</dbReference>
<dbReference type="PROSITE" id="PS50930">
    <property type="entry name" value="HTH_LYTTR"/>
    <property type="match status" value="1"/>
</dbReference>
<dbReference type="GO" id="GO:0000156">
    <property type="term" value="F:phosphorelay response regulator activity"/>
    <property type="evidence" value="ECO:0007669"/>
    <property type="project" value="InterPro"/>
</dbReference>
<dbReference type="RefSeq" id="WP_025531964.1">
    <property type="nucleotide sequence ID" value="NZ_QSON01000006.1"/>
</dbReference>